<keyword evidence="1" id="KW-1133">Transmembrane helix</keyword>
<dbReference type="EMBL" id="BHZC01000001">
    <property type="protein sequence ID" value="GCD38821.1"/>
    <property type="molecule type" value="Genomic_DNA"/>
</dbReference>
<dbReference type="AlphaFoldDB" id="A0A7U9L1M0"/>
<accession>A0A7U9L1M0</accession>
<evidence type="ECO:0000256" key="1">
    <source>
        <dbReference type="SAM" id="Phobius"/>
    </source>
</evidence>
<dbReference type="GeneID" id="95625365"/>
<dbReference type="Proteomes" id="UP000287830">
    <property type="component" value="Unassembled WGS sequence"/>
</dbReference>
<feature type="transmembrane region" description="Helical" evidence="1">
    <location>
        <begin position="220"/>
        <end position="241"/>
    </location>
</feature>
<dbReference type="RefSeq" id="WP_125047968.1">
    <property type="nucleotide sequence ID" value="NZ_BHZC01000001.1"/>
</dbReference>
<evidence type="ECO:0000313" key="2">
    <source>
        <dbReference type="EMBL" id="GCD38821.1"/>
    </source>
</evidence>
<proteinExistence type="predicted"/>
<keyword evidence="1" id="KW-0472">Membrane</keyword>
<feature type="transmembrane region" description="Helical" evidence="1">
    <location>
        <begin position="183"/>
        <end position="208"/>
    </location>
</feature>
<comment type="caution">
    <text evidence="2">The sequence shown here is derived from an EMBL/GenBank/DDBJ whole genome shotgun (WGS) entry which is preliminary data.</text>
</comment>
<dbReference type="OrthoDB" id="4324368at2"/>
<protein>
    <submittedName>
        <fullName evidence="2">Uncharacterized protein</fullName>
    </submittedName>
</protein>
<gene>
    <name evidence="2" type="ORF">OEIGOIKO_06640</name>
</gene>
<keyword evidence="1" id="KW-0812">Transmembrane</keyword>
<organism evidence="2 3">
    <name type="scientific">Streptomyces chrestomyceticus JCM 4735</name>
    <dbReference type="NCBI Taxonomy" id="1306181"/>
    <lineage>
        <taxon>Bacteria</taxon>
        <taxon>Bacillati</taxon>
        <taxon>Actinomycetota</taxon>
        <taxon>Actinomycetes</taxon>
        <taxon>Kitasatosporales</taxon>
        <taxon>Streptomycetaceae</taxon>
        <taxon>Streptomyces</taxon>
    </lineage>
</organism>
<sequence length="282" mass="30903">MAFCGGHPCRLPLAAPPGADVGWGFPWWVWVLAGLYAAFALYAAWDTRRQRAKLPRAEQVAELKKELRTRAPNARGHVRITPGEFPGLTTAEAETVADEVGLARQTHGAKGLWLFYRKGTRPGSTEALDVRGGPRPEELRQSAAARQLAAWSRERDGFDPLDEATLKTAEDGVRRLRAKRDRLVVAATFALMVGAFTAIAVGAAWLNGSLPGGFTKGDDWSAYVLGHVLAAGGLLLGSHWIRRGRHAKRESRARHEPVIAAYRDVVQAREAESDRRNDTERG</sequence>
<feature type="transmembrane region" description="Helical" evidence="1">
    <location>
        <begin position="27"/>
        <end position="45"/>
    </location>
</feature>
<reference evidence="2 3" key="1">
    <citation type="submission" date="2018-11" db="EMBL/GenBank/DDBJ databases">
        <title>Whole genome sequence of Streptomyces chrestomyceticus NBRC 13444(T).</title>
        <authorList>
            <person name="Komaki H."/>
            <person name="Tamura T."/>
        </authorList>
    </citation>
    <scope>NUCLEOTIDE SEQUENCE [LARGE SCALE GENOMIC DNA]</scope>
    <source>
        <strain evidence="2 3">NBRC 13444</strain>
    </source>
</reference>
<evidence type="ECO:0000313" key="3">
    <source>
        <dbReference type="Proteomes" id="UP000287830"/>
    </source>
</evidence>
<name>A0A7U9L1M0_9ACTN</name>